<gene>
    <name evidence="2" type="ORF">BN000_02726</name>
</gene>
<accession>A0A0U1NXM1</accession>
<sequence>MSKCLMNEAPLMIIPSLAVKIGINEAIVLQQIHFWLSSSKHVIEGRKWIYNTYKDWQKQMPFWSESTIKRAIHSLEKQGYLISGNWNKTKMDNTKWYTIDYERVEVLDEHASEPSMDQDEPSSDSDWIVDETSLNQAIPESTSKITSEKKIPVVEIIQYLNEKTKASYKPSNHKTQNIIRARLGEGFTVNDFKYVIDIKTAEWLPDPHMYKYLRPETLFGTKFESYLNQKPFKKILREEDFNLEDEEGVI</sequence>
<organism evidence="2 3">
    <name type="scientific">Neobacillus massiliamazoniensis</name>
    <dbReference type="NCBI Taxonomy" id="1499688"/>
    <lineage>
        <taxon>Bacteria</taxon>
        <taxon>Bacillati</taxon>
        <taxon>Bacillota</taxon>
        <taxon>Bacilli</taxon>
        <taxon>Bacillales</taxon>
        <taxon>Bacillaceae</taxon>
        <taxon>Neobacillus</taxon>
    </lineage>
</organism>
<keyword evidence="3" id="KW-1185">Reference proteome</keyword>
<dbReference type="OrthoDB" id="1258529at2"/>
<protein>
    <submittedName>
        <fullName evidence="2">Phage replication protein</fullName>
    </submittedName>
</protein>
<dbReference type="RefSeq" id="WP_090635102.1">
    <property type="nucleotide sequence ID" value="NZ_CVRB01000003.1"/>
</dbReference>
<evidence type="ECO:0000313" key="2">
    <source>
        <dbReference type="EMBL" id="CRK82779.1"/>
    </source>
</evidence>
<dbReference type="NCBIfam" id="TIGR02220">
    <property type="entry name" value="phg_TIGR02220"/>
    <property type="match status" value="1"/>
</dbReference>
<dbReference type="EMBL" id="CVRB01000003">
    <property type="protein sequence ID" value="CRK82779.1"/>
    <property type="molecule type" value="Genomic_DNA"/>
</dbReference>
<dbReference type="Pfam" id="PF09524">
    <property type="entry name" value="Phg_2220_C"/>
    <property type="match status" value="1"/>
</dbReference>
<dbReference type="Proteomes" id="UP000199087">
    <property type="component" value="Unassembled WGS sequence"/>
</dbReference>
<dbReference type="STRING" id="1499688.BN000_02726"/>
<name>A0A0U1NXM1_9BACI</name>
<feature type="domain" description="Phage conserved hypothetical protein C-terminal" evidence="1">
    <location>
        <begin position="156"/>
        <end position="228"/>
    </location>
</feature>
<dbReference type="InterPro" id="IPR011741">
    <property type="entry name" value="Phg_2220_C"/>
</dbReference>
<reference evidence="3" key="1">
    <citation type="submission" date="2015-05" db="EMBL/GenBank/DDBJ databases">
        <authorList>
            <person name="Urmite Genomes"/>
        </authorList>
    </citation>
    <scope>NUCLEOTIDE SEQUENCE [LARGE SCALE GENOMIC DNA]</scope>
    <source>
        <strain evidence="3">LF1</strain>
    </source>
</reference>
<proteinExistence type="predicted"/>
<evidence type="ECO:0000259" key="1">
    <source>
        <dbReference type="Pfam" id="PF09524"/>
    </source>
</evidence>
<evidence type="ECO:0000313" key="3">
    <source>
        <dbReference type="Proteomes" id="UP000199087"/>
    </source>
</evidence>
<dbReference type="AlphaFoldDB" id="A0A0U1NXM1"/>